<accession>A0ABS0IMF1</accession>
<evidence type="ECO:0000256" key="1">
    <source>
        <dbReference type="ARBA" id="ARBA00004496"/>
    </source>
</evidence>
<keyword evidence="5 6" id="KW-0175">Coiled coil</keyword>
<feature type="region of interest" description="Disordered" evidence="7">
    <location>
        <begin position="651"/>
        <end position="683"/>
    </location>
</feature>
<dbReference type="Proteomes" id="UP000597617">
    <property type="component" value="Unassembled WGS sequence"/>
</dbReference>
<dbReference type="InterPro" id="IPR027640">
    <property type="entry name" value="Kinesin-like_fam"/>
</dbReference>
<keyword evidence="3" id="KW-0547">Nucleotide-binding</keyword>
<evidence type="ECO:0000256" key="4">
    <source>
        <dbReference type="ARBA" id="ARBA00022840"/>
    </source>
</evidence>
<keyword evidence="4" id="KW-0067">ATP-binding</keyword>
<feature type="compositionally biased region" description="Basic and acidic residues" evidence="7">
    <location>
        <begin position="1244"/>
        <end position="1254"/>
    </location>
</feature>
<reference evidence="8 9" key="1">
    <citation type="submission" date="2020-11" db="EMBL/GenBank/DDBJ databases">
        <authorList>
            <person name="Kim M.K."/>
        </authorList>
    </citation>
    <scope>NUCLEOTIDE SEQUENCE [LARGE SCALE GENOMIC DNA]</scope>
    <source>
        <strain evidence="8 9">BT683</strain>
    </source>
</reference>
<feature type="region of interest" description="Disordered" evidence="7">
    <location>
        <begin position="1241"/>
        <end position="1261"/>
    </location>
</feature>
<proteinExistence type="predicted"/>
<evidence type="ECO:0000256" key="2">
    <source>
        <dbReference type="ARBA" id="ARBA00022490"/>
    </source>
</evidence>
<protein>
    <recommendedName>
        <fullName evidence="10">Phage tail tape measure protein</fullName>
    </recommendedName>
</protein>
<evidence type="ECO:0008006" key="10">
    <source>
        <dbReference type="Google" id="ProtNLM"/>
    </source>
</evidence>
<gene>
    <name evidence="8" type="ORF">I2I05_19305</name>
</gene>
<sequence>MANVRQDNVQIKLEIDGSQSRTELDNLSRKSKLLQEELKGLKKGTQEYVDKGKELATVTTRMGELQKEIGLTSLNSAQLTALSRQLNRELALLTPNTQSFLDKAKELGEVDNQLAKVRAEAKGVKDQLEDSGNGFLSFVKKSAAFAGIQLGVEGVVSSLKQLGSESITAAAEGSDSIADMEKSLNVTTAGAKALRTQLEGIDTRTAQEDLEGIAIAGGQLGVAAADVDEFTVSVDQAVVALGDEFTGGVEDVTKSIGGLQKLFKDTADLKPDQAITKIGSALNALGADGSATAPVVAEFAARIGQLGDLAPEISQTLGLGAAFQELGLSAEISSGGLTNVLLTASKDTAGFAKQLGLTQKEFIGLLNSDPNEVILQLAESLKGASNTEIISTLEALGVESQEATKVVSLLATQTDLVRQKQALASAEMAKGTSLTEEFNKKNTNAAAEIAKAEKSFAQYRRELGEQLIPIYIAALQYSGLFLDMLRGIPAFVRENSAVLKGLALALLALNAEQIILNGQVLYSITLEKARAVAARASAIAFRLLGVAMSANPLGLFIAGVALLIGGFITLYERSEGVRKTIAGLGAVATQVFATMKDTVLTQLRSVGDLLAGIFTFDPERIKKGLTGLGDSFNKSGKEVAAAYHKGYAEQEAKEKAAQASNEQKRQDDHKNKENKAAADRLEREKKAAAATAAALADAAQAQAVQNLKLRELALQRELIAVQEGSEQELKLKKQLVLVARDIELSDAKKTANERVLIQGQAQLALDKLNADFHKKQAADKAKQAEEDRKLTEKQALEEAEAAAAILKRQAALERDEYVRRAAELRAAAEAESVKLKGNDAQVAEQRRLIQEKLQLDLLALEEDRVTKQAAIDRRIEQSDADIALRRVQQARDTAGLFSEAREQANEQEFDIKKGLLQSQLEADLANEQLTVNERLAIIRQFHADVAVLEQERRAFADFTEREKSQFALQQVQTGIQIVGDFQKIDSDKQLAKLEKDKKARLLKLDQEYKAGMLSKEQYEAQKSSIEANYDAKTRSIKKQAAEKEKEYKIAQAIIAGVLAVIEASPNVPLQIATGIAAAAGVAKIIATPIPEFAKGGITGAPNPTWREKVRRFASGGINAVAGVANTGQLHGSGGIQMIDGATGQQLGEWERGEPYMILSRDTYANNKPLIDDLLDTSLHRGGAPVRPRGSYYEDGGTLGGNLPSGGTVAGNAEQLQVARETRDAIRALPTRLRIAWEDEDTENVEERLGEREAVRNSTGIR</sequence>
<comment type="subcellular location">
    <subcellularLocation>
        <location evidence="1">Cytoplasm</location>
    </subcellularLocation>
</comment>
<feature type="coiled-coil region" evidence="6">
    <location>
        <begin position="774"/>
        <end position="827"/>
    </location>
</feature>
<keyword evidence="2" id="KW-0963">Cytoplasm</keyword>
<name>A0ABS0IMF1_9BACT</name>
<organism evidence="8 9">
    <name type="scientific">Hymenobacter jeongseonensis</name>
    <dbReference type="NCBI Taxonomy" id="2791027"/>
    <lineage>
        <taxon>Bacteria</taxon>
        <taxon>Pseudomonadati</taxon>
        <taxon>Bacteroidota</taxon>
        <taxon>Cytophagia</taxon>
        <taxon>Cytophagales</taxon>
        <taxon>Hymenobacteraceae</taxon>
        <taxon>Hymenobacter</taxon>
    </lineage>
</organism>
<evidence type="ECO:0000256" key="7">
    <source>
        <dbReference type="SAM" id="MobiDB-lite"/>
    </source>
</evidence>
<evidence type="ECO:0000256" key="5">
    <source>
        <dbReference type="ARBA" id="ARBA00023054"/>
    </source>
</evidence>
<evidence type="ECO:0000256" key="3">
    <source>
        <dbReference type="ARBA" id="ARBA00022741"/>
    </source>
</evidence>
<dbReference type="PANTHER" id="PTHR47969:SF15">
    <property type="entry name" value="CHROMOSOME-ASSOCIATED KINESIN KIF4A-RELATED"/>
    <property type="match status" value="1"/>
</dbReference>
<evidence type="ECO:0000313" key="8">
    <source>
        <dbReference type="EMBL" id="MBF9239549.1"/>
    </source>
</evidence>
<comment type="caution">
    <text evidence="8">The sequence shown here is derived from an EMBL/GenBank/DDBJ whole genome shotgun (WGS) entry which is preliminary data.</text>
</comment>
<evidence type="ECO:0000313" key="9">
    <source>
        <dbReference type="Proteomes" id="UP000597617"/>
    </source>
</evidence>
<dbReference type="PANTHER" id="PTHR47969">
    <property type="entry name" value="CHROMOSOME-ASSOCIATED KINESIN KIF4A-RELATED"/>
    <property type="match status" value="1"/>
</dbReference>
<keyword evidence="9" id="KW-1185">Reference proteome</keyword>
<feature type="coiled-coil region" evidence="6">
    <location>
        <begin position="435"/>
        <end position="462"/>
    </location>
</feature>
<dbReference type="EMBL" id="JADQDQ010000014">
    <property type="protein sequence ID" value="MBF9239549.1"/>
    <property type="molecule type" value="Genomic_DNA"/>
</dbReference>
<dbReference type="RefSeq" id="WP_196283901.1">
    <property type="nucleotide sequence ID" value="NZ_JADQDQ010000014.1"/>
</dbReference>
<evidence type="ECO:0000256" key="6">
    <source>
        <dbReference type="SAM" id="Coils"/>
    </source>
</evidence>